<feature type="region of interest" description="Disordered" evidence="1">
    <location>
        <begin position="1"/>
        <end position="25"/>
    </location>
</feature>
<feature type="compositionally biased region" description="Basic and acidic residues" evidence="1">
    <location>
        <begin position="1"/>
        <end position="23"/>
    </location>
</feature>
<evidence type="ECO:0000313" key="2">
    <source>
        <dbReference type="EMBL" id="TNN34705.1"/>
    </source>
</evidence>
<dbReference type="AlphaFoldDB" id="A0A4Z2F0P0"/>
<sequence length="196" mass="21653">MDPKRHAALEKHKDSGEGAKGLERSGGTPEVLWVWWGPRGLERSGGAPEVLWVWSGPRGLERSGGAPEVWWVWWGPRGLVGLVVFVDSASAPRTAAQITTVTSRLQYRPKEFSTPAFPFCVTDSSIAHRVRESLAAREELGKTVKEQLHCGAAAWRGGRHADSNHAPHTQSTLMHRGTRANQIEPDHSRMNQIKAE</sequence>
<evidence type="ECO:0000256" key="1">
    <source>
        <dbReference type="SAM" id="MobiDB-lite"/>
    </source>
</evidence>
<protein>
    <submittedName>
        <fullName evidence="2">Uncharacterized protein</fullName>
    </submittedName>
</protein>
<name>A0A4Z2F0P0_9TELE</name>
<reference evidence="2 3" key="1">
    <citation type="submission" date="2019-03" db="EMBL/GenBank/DDBJ databases">
        <title>First draft genome of Liparis tanakae, snailfish: a comprehensive survey of snailfish specific genes.</title>
        <authorList>
            <person name="Kim W."/>
            <person name="Song I."/>
            <person name="Jeong J.-H."/>
            <person name="Kim D."/>
            <person name="Kim S."/>
            <person name="Ryu S."/>
            <person name="Song J.Y."/>
            <person name="Lee S.K."/>
        </authorList>
    </citation>
    <scope>NUCLEOTIDE SEQUENCE [LARGE SCALE GENOMIC DNA]</scope>
    <source>
        <tissue evidence="2">Muscle</tissue>
    </source>
</reference>
<organism evidence="2 3">
    <name type="scientific">Liparis tanakae</name>
    <name type="common">Tanaka's snailfish</name>
    <dbReference type="NCBI Taxonomy" id="230148"/>
    <lineage>
        <taxon>Eukaryota</taxon>
        <taxon>Metazoa</taxon>
        <taxon>Chordata</taxon>
        <taxon>Craniata</taxon>
        <taxon>Vertebrata</taxon>
        <taxon>Euteleostomi</taxon>
        <taxon>Actinopterygii</taxon>
        <taxon>Neopterygii</taxon>
        <taxon>Teleostei</taxon>
        <taxon>Neoteleostei</taxon>
        <taxon>Acanthomorphata</taxon>
        <taxon>Eupercaria</taxon>
        <taxon>Perciformes</taxon>
        <taxon>Cottioidei</taxon>
        <taxon>Cottales</taxon>
        <taxon>Liparidae</taxon>
        <taxon>Liparis</taxon>
    </lineage>
</organism>
<dbReference type="Proteomes" id="UP000314294">
    <property type="component" value="Unassembled WGS sequence"/>
</dbReference>
<dbReference type="EMBL" id="SRLO01001909">
    <property type="protein sequence ID" value="TNN34705.1"/>
    <property type="molecule type" value="Genomic_DNA"/>
</dbReference>
<accession>A0A4Z2F0P0</accession>
<feature type="compositionally biased region" description="Basic and acidic residues" evidence="1">
    <location>
        <begin position="184"/>
        <end position="196"/>
    </location>
</feature>
<evidence type="ECO:0000313" key="3">
    <source>
        <dbReference type="Proteomes" id="UP000314294"/>
    </source>
</evidence>
<keyword evidence="3" id="KW-1185">Reference proteome</keyword>
<proteinExistence type="predicted"/>
<gene>
    <name evidence="2" type="ORF">EYF80_055132</name>
</gene>
<feature type="region of interest" description="Disordered" evidence="1">
    <location>
        <begin position="157"/>
        <end position="196"/>
    </location>
</feature>
<comment type="caution">
    <text evidence="2">The sequence shown here is derived from an EMBL/GenBank/DDBJ whole genome shotgun (WGS) entry which is preliminary data.</text>
</comment>